<protein>
    <submittedName>
        <fullName evidence="1">Jg19774 protein</fullName>
    </submittedName>
</protein>
<evidence type="ECO:0000313" key="2">
    <source>
        <dbReference type="Proteomes" id="UP000838756"/>
    </source>
</evidence>
<dbReference type="EMBL" id="CAKXAJ010026279">
    <property type="protein sequence ID" value="CAH2265223.1"/>
    <property type="molecule type" value="Genomic_DNA"/>
</dbReference>
<gene>
    <name evidence="1" type="primary">jg19774</name>
    <name evidence="1" type="ORF">PAEG_LOCUS24861</name>
</gene>
<dbReference type="AlphaFoldDB" id="A0A8S4SBJ0"/>
<keyword evidence="2" id="KW-1185">Reference proteome</keyword>
<dbReference type="Gene3D" id="2.40.50.90">
    <property type="match status" value="1"/>
</dbReference>
<accession>A0A8S4SBJ0</accession>
<dbReference type="Gene3D" id="2.30.30.140">
    <property type="match status" value="1"/>
</dbReference>
<sequence length="341" mass="39739">MNITVTTFTNPFSFFCITDYSKEHPDLYKSDDEVGQISRITEFNHGQYVAVMWKNKWVRGIVTMESQILIWLLDYGIFLRPNETIFCIDLPFDFKKLPTKVFEASIQGVLPTDKVLRWSMETTNEVQFKNDLTSIWTPGAIERANTLLEQSEKTYFNPIAVLSTPQNDVVLGDLFLKLPSKGIVNIKDELKKWPVFLEQNMKAYVQNLPTFYTSRRRHRSCLLKPNNQSFNIPTITFKTTIQEYTALIENMRTIDTIFSEPEFVDDCSTVVGKEKRDKCDFKIMPADIEKYATRFITLNGKLYNVLTILINKSRDLKMCEKYKDHDLKSIGRGISYRSKLF</sequence>
<dbReference type="Proteomes" id="UP000838756">
    <property type="component" value="Unassembled WGS sequence"/>
</dbReference>
<evidence type="ECO:0000313" key="1">
    <source>
        <dbReference type="EMBL" id="CAH2265223.1"/>
    </source>
</evidence>
<name>A0A8S4SBJ0_9NEOP</name>
<proteinExistence type="predicted"/>
<organism evidence="1 2">
    <name type="scientific">Pararge aegeria aegeria</name>
    <dbReference type="NCBI Taxonomy" id="348720"/>
    <lineage>
        <taxon>Eukaryota</taxon>
        <taxon>Metazoa</taxon>
        <taxon>Ecdysozoa</taxon>
        <taxon>Arthropoda</taxon>
        <taxon>Hexapoda</taxon>
        <taxon>Insecta</taxon>
        <taxon>Pterygota</taxon>
        <taxon>Neoptera</taxon>
        <taxon>Endopterygota</taxon>
        <taxon>Lepidoptera</taxon>
        <taxon>Glossata</taxon>
        <taxon>Ditrysia</taxon>
        <taxon>Papilionoidea</taxon>
        <taxon>Nymphalidae</taxon>
        <taxon>Satyrinae</taxon>
        <taxon>Satyrini</taxon>
        <taxon>Parargina</taxon>
        <taxon>Pararge</taxon>
    </lineage>
</organism>
<reference evidence="1" key="1">
    <citation type="submission" date="2022-03" db="EMBL/GenBank/DDBJ databases">
        <authorList>
            <person name="Lindestad O."/>
        </authorList>
    </citation>
    <scope>NUCLEOTIDE SEQUENCE</scope>
</reference>
<dbReference type="OrthoDB" id="7147154at2759"/>
<comment type="caution">
    <text evidence="1">The sequence shown here is derived from an EMBL/GenBank/DDBJ whole genome shotgun (WGS) entry which is preliminary data.</text>
</comment>
<dbReference type="InterPro" id="IPR035437">
    <property type="entry name" value="SNase_OB-fold_sf"/>
</dbReference>